<dbReference type="EMBL" id="UGTM01000001">
    <property type="protein sequence ID" value="SUB86602.1"/>
    <property type="molecule type" value="Genomic_DNA"/>
</dbReference>
<sequence length="53" mass="6076">MNIIHLPCSSSPLQSSCYFSEACVYIIRLHVRQPLLRVVHAVYSFLPEEEGQN</sequence>
<organism evidence="1 2">
    <name type="scientific">Prevotella denticola</name>
    <dbReference type="NCBI Taxonomy" id="28129"/>
    <lineage>
        <taxon>Bacteria</taxon>
        <taxon>Pseudomonadati</taxon>
        <taxon>Bacteroidota</taxon>
        <taxon>Bacteroidia</taxon>
        <taxon>Bacteroidales</taxon>
        <taxon>Prevotellaceae</taxon>
        <taxon>Prevotella</taxon>
    </lineage>
</organism>
<accession>A0A379E2T7</accession>
<dbReference type="Proteomes" id="UP000255469">
    <property type="component" value="Unassembled WGS sequence"/>
</dbReference>
<proteinExistence type="predicted"/>
<name>A0A379E2T7_9BACT</name>
<evidence type="ECO:0000313" key="2">
    <source>
        <dbReference type="Proteomes" id="UP000255469"/>
    </source>
</evidence>
<dbReference type="AlphaFoldDB" id="A0A379E2T7"/>
<gene>
    <name evidence="1" type="ORF">NCTC13067_00242</name>
</gene>
<reference evidence="1 2" key="1">
    <citation type="submission" date="2018-06" db="EMBL/GenBank/DDBJ databases">
        <authorList>
            <consortium name="Pathogen Informatics"/>
            <person name="Doyle S."/>
        </authorList>
    </citation>
    <scope>NUCLEOTIDE SEQUENCE [LARGE SCALE GENOMIC DNA]</scope>
    <source>
        <strain evidence="1 2">NCTC13067</strain>
    </source>
</reference>
<evidence type="ECO:0000313" key="1">
    <source>
        <dbReference type="EMBL" id="SUB86602.1"/>
    </source>
</evidence>
<protein>
    <submittedName>
        <fullName evidence="1">Uncharacterized protein</fullName>
    </submittedName>
</protein>